<comment type="cofactor">
    <cofactor evidence="1">
        <name>FMN</name>
        <dbReference type="ChEBI" id="CHEBI:58210"/>
    </cofactor>
</comment>
<sequence>MMGGVALCLMLCCGILQITIGYIPRDLMLQRKTRFFRKLGNAYMSSLKDYEEYATTYMDRHARDYYGSGAEDEITLRDNEKAFQKYRLRPRLLRNVAVRNMSLSLLGQPVGMPLGISPVAFQKMAHPDGEIGTARALASHGGVMILSMLSTTALEDLPNMTPPGSVHWLQIYIAKDRDITKALIHRADIAGYKAIVVTADSPVNGMWGVNMVHNLTLPSHLRLPNLQAKGEVEGAGSNLRSKVGFSLLDPTLTWKDIQWIQTFTALPIVVKGVLTAEDAVLAVEHGASGILVSNHGGRQLDGVPATLDALPEIVRAVKGRAEVYLDGGVRRGGDVFKALALGAKAVFFGRPAIWGLVHSGQDGVENVLKIVKSQLDTTMALTGASRLEDIQRSHVIKGDPYEPPPLEMTKK</sequence>
<dbReference type="InterPro" id="IPR008259">
    <property type="entry name" value="FMN_hydac_DH_AS"/>
</dbReference>
<dbReference type="FunFam" id="3.20.20.70:FF:000056">
    <property type="entry name" value="hydroxyacid oxidase 2"/>
    <property type="match status" value="1"/>
</dbReference>
<reference evidence="10" key="1">
    <citation type="submission" date="2020-07" db="EMBL/GenBank/DDBJ databases">
        <title>Multicomponent nature underlies the extraordinary mechanical properties of spider dragline silk.</title>
        <authorList>
            <person name="Kono N."/>
            <person name="Nakamura H."/>
            <person name="Mori M."/>
            <person name="Yoshida Y."/>
            <person name="Ohtoshi R."/>
            <person name="Malay A.D."/>
            <person name="Moran D.A.P."/>
            <person name="Tomita M."/>
            <person name="Numata K."/>
            <person name="Arakawa K."/>
        </authorList>
    </citation>
    <scope>NUCLEOTIDE SEQUENCE</scope>
</reference>
<evidence type="ECO:0000256" key="7">
    <source>
        <dbReference type="PIRSR" id="PIRSR000138-1"/>
    </source>
</evidence>
<evidence type="ECO:0000313" key="11">
    <source>
        <dbReference type="Proteomes" id="UP000887116"/>
    </source>
</evidence>
<feature type="binding site" evidence="8">
    <location>
        <position position="65"/>
    </location>
    <ligand>
        <name>glyoxylate</name>
        <dbReference type="ChEBI" id="CHEBI:36655"/>
    </ligand>
</feature>
<evidence type="ECO:0000256" key="2">
    <source>
        <dbReference type="ARBA" id="ARBA00013087"/>
    </source>
</evidence>
<comment type="catalytic activity">
    <reaction evidence="6">
        <text>2-hydroxyoctanoate + O2 = 2-oxooctanoate + H2O2</text>
        <dbReference type="Rhea" id="RHEA:67940"/>
        <dbReference type="ChEBI" id="CHEBI:15379"/>
        <dbReference type="ChEBI" id="CHEBI:16240"/>
        <dbReference type="ChEBI" id="CHEBI:133514"/>
        <dbReference type="ChEBI" id="CHEBI:176689"/>
    </reaction>
    <physiologicalReaction direction="left-to-right" evidence="6">
        <dbReference type="Rhea" id="RHEA:67941"/>
    </physiologicalReaction>
</comment>
<feature type="binding site" evidence="8">
    <location>
        <position position="295"/>
    </location>
    <ligand>
        <name>glyoxylate</name>
        <dbReference type="ChEBI" id="CHEBI:36655"/>
    </ligand>
</feature>
<protein>
    <recommendedName>
        <fullName evidence="2">(S)-2-hydroxy-acid oxidase</fullName>
        <ecNumber evidence="2">1.1.3.15</ecNumber>
    </recommendedName>
</protein>
<dbReference type="InterPro" id="IPR000262">
    <property type="entry name" value="FMN-dep_DH"/>
</dbReference>
<evidence type="ECO:0000259" key="9">
    <source>
        <dbReference type="PROSITE" id="PS51349"/>
    </source>
</evidence>
<feature type="binding site" evidence="8">
    <location>
        <position position="298"/>
    </location>
    <ligand>
        <name>glyoxylate</name>
        <dbReference type="ChEBI" id="CHEBI:36655"/>
    </ligand>
</feature>
<dbReference type="InterPro" id="IPR012133">
    <property type="entry name" value="Alpha-hydoxy_acid_DH_FMN"/>
</dbReference>
<evidence type="ECO:0000256" key="1">
    <source>
        <dbReference type="ARBA" id="ARBA00001917"/>
    </source>
</evidence>
<feature type="binding site" evidence="8">
    <location>
        <position position="170"/>
    </location>
    <ligand>
        <name>FMN</name>
        <dbReference type="ChEBI" id="CHEBI:58210"/>
    </ligand>
</feature>
<feature type="active site" description="Proton acceptor" evidence="7">
    <location>
        <position position="295"/>
    </location>
</feature>
<dbReference type="PIRSF" id="PIRSF000138">
    <property type="entry name" value="Al-hdrx_acd_dh"/>
    <property type="match status" value="1"/>
</dbReference>
<keyword evidence="8" id="KW-0288">FMN</keyword>
<feature type="binding site" evidence="8">
    <location>
        <position position="147"/>
    </location>
    <ligand>
        <name>FMN</name>
        <dbReference type="ChEBI" id="CHEBI:58210"/>
    </ligand>
</feature>
<feature type="binding site" evidence="8">
    <location>
        <begin position="326"/>
        <end position="330"/>
    </location>
    <ligand>
        <name>FMN</name>
        <dbReference type="ChEBI" id="CHEBI:58210"/>
    </ligand>
</feature>
<dbReference type="GO" id="GO:0003973">
    <property type="term" value="F:(S)-2-hydroxy-acid oxidase activity"/>
    <property type="evidence" value="ECO:0007669"/>
    <property type="project" value="UniProtKB-EC"/>
</dbReference>
<dbReference type="Pfam" id="PF01070">
    <property type="entry name" value="FMN_dh"/>
    <property type="match status" value="1"/>
</dbReference>
<evidence type="ECO:0000256" key="6">
    <source>
        <dbReference type="ARBA" id="ARBA00029327"/>
    </source>
</evidence>
<feature type="binding site" evidence="8">
    <location>
        <position position="293"/>
    </location>
    <ligand>
        <name>FMN</name>
        <dbReference type="ChEBI" id="CHEBI:58210"/>
    </ligand>
</feature>
<comment type="similarity">
    <text evidence="4">Belongs to the FMN-dependent alpha-hydroxy acid dehydrogenase family.</text>
</comment>
<dbReference type="SUPFAM" id="SSF51395">
    <property type="entry name" value="FMN-linked oxidoreductases"/>
    <property type="match status" value="1"/>
</dbReference>
<feature type="binding site" evidence="8">
    <location>
        <position position="172"/>
    </location>
    <ligand>
        <name>glyoxylate</name>
        <dbReference type="ChEBI" id="CHEBI:36655"/>
    </ligand>
</feature>
<dbReference type="GO" id="GO:0005777">
    <property type="term" value="C:peroxisome"/>
    <property type="evidence" value="ECO:0007669"/>
    <property type="project" value="UniProtKB-ARBA"/>
</dbReference>
<dbReference type="Proteomes" id="UP000887116">
    <property type="component" value="Unassembled WGS sequence"/>
</dbReference>
<feature type="domain" description="FMN hydroxy acid dehydrogenase" evidence="9">
    <location>
        <begin position="39"/>
        <end position="400"/>
    </location>
</feature>
<evidence type="ECO:0000256" key="5">
    <source>
        <dbReference type="ARBA" id="ARBA00029325"/>
    </source>
</evidence>
<gene>
    <name evidence="10" type="primary">HAO1</name>
    <name evidence="10" type="ORF">TNCT_56751</name>
</gene>
<dbReference type="EMBL" id="BMAO01038313">
    <property type="protein sequence ID" value="GFR24008.1"/>
    <property type="molecule type" value="Genomic_DNA"/>
</dbReference>
<evidence type="ECO:0000313" key="10">
    <source>
        <dbReference type="EMBL" id="GFR24008.1"/>
    </source>
</evidence>
<dbReference type="Gene3D" id="3.20.20.70">
    <property type="entry name" value="Aldolase class I"/>
    <property type="match status" value="1"/>
</dbReference>
<dbReference type="CDD" id="cd02809">
    <property type="entry name" value="alpha_hydroxyacid_oxid_FMN"/>
    <property type="match status" value="1"/>
</dbReference>
<comment type="caution">
    <text evidence="10">The sequence shown here is derived from an EMBL/GenBank/DDBJ whole genome shotgun (WGS) entry which is preliminary data.</text>
</comment>
<dbReference type="AlphaFoldDB" id="A0A8X6JG95"/>
<feature type="binding site" evidence="8">
    <location>
        <begin position="349"/>
        <end position="350"/>
    </location>
    <ligand>
        <name>FMN</name>
        <dbReference type="ChEBI" id="CHEBI:58210"/>
    </ligand>
</feature>
<feature type="binding site" evidence="8">
    <location>
        <position position="198"/>
    </location>
    <ligand>
        <name>FMN</name>
        <dbReference type="ChEBI" id="CHEBI:58210"/>
    </ligand>
</feature>
<feature type="binding site" evidence="8">
    <location>
        <position position="271"/>
    </location>
    <ligand>
        <name>FMN</name>
        <dbReference type="ChEBI" id="CHEBI:58210"/>
    </ligand>
</feature>
<dbReference type="PANTHER" id="PTHR10578:SF149">
    <property type="entry name" value="2-HYDROXYACID OXIDASE 2"/>
    <property type="match status" value="1"/>
</dbReference>
<keyword evidence="8" id="KW-0285">Flavoprotein</keyword>
<accession>A0A8X6JG95</accession>
<feature type="binding site" evidence="8">
    <location>
        <begin position="118"/>
        <end position="120"/>
    </location>
    <ligand>
        <name>FMN</name>
        <dbReference type="ChEBI" id="CHEBI:58210"/>
    </ligand>
</feature>
<dbReference type="InterPro" id="IPR013785">
    <property type="entry name" value="Aldolase_TIM"/>
</dbReference>
<evidence type="ECO:0000256" key="3">
    <source>
        <dbReference type="ARBA" id="ARBA00023002"/>
    </source>
</evidence>
<dbReference type="PROSITE" id="PS00557">
    <property type="entry name" value="FMN_HYDROXY_ACID_DH_1"/>
    <property type="match status" value="1"/>
</dbReference>
<organism evidence="10 11">
    <name type="scientific">Trichonephila clavata</name>
    <name type="common">Joro spider</name>
    <name type="synonym">Nephila clavata</name>
    <dbReference type="NCBI Taxonomy" id="2740835"/>
    <lineage>
        <taxon>Eukaryota</taxon>
        <taxon>Metazoa</taxon>
        <taxon>Ecdysozoa</taxon>
        <taxon>Arthropoda</taxon>
        <taxon>Chelicerata</taxon>
        <taxon>Arachnida</taxon>
        <taxon>Araneae</taxon>
        <taxon>Araneomorphae</taxon>
        <taxon>Entelegynae</taxon>
        <taxon>Araneoidea</taxon>
        <taxon>Nephilidae</taxon>
        <taxon>Trichonephila</taxon>
    </lineage>
</organism>
<evidence type="ECO:0000256" key="4">
    <source>
        <dbReference type="ARBA" id="ARBA00024042"/>
    </source>
</evidence>
<dbReference type="InterPro" id="IPR037396">
    <property type="entry name" value="FMN_HAD"/>
</dbReference>
<proteinExistence type="inferred from homology"/>
<dbReference type="PROSITE" id="PS51349">
    <property type="entry name" value="FMN_HYDROXY_ACID_DH_2"/>
    <property type="match status" value="1"/>
</dbReference>
<dbReference type="PANTHER" id="PTHR10578">
    <property type="entry name" value="S -2-HYDROXY-ACID OXIDASE-RELATED"/>
    <property type="match status" value="1"/>
</dbReference>
<keyword evidence="11" id="KW-1185">Reference proteome</keyword>
<keyword evidence="3" id="KW-0560">Oxidoreductase</keyword>
<name>A0A8X6JG95_TRICU</name>
<evidence type="ECO:0000256" key="8">
    <source>
        <dbReference type="PIRSR" id="PIRSR000138-2"/>
    </source>
</evidence>
<dbReference type="OrthoDB" id="6414791at2759"/>
<dbReference type="EC" id="1.1.3.15" evidence="2"/>
<dbReference type="GO" id="GO:0010181">
    <property type="term" value="F:FMN binding"/>
    <property type="evidence" value="ECO:0007669"/>
    <property type="project" value="InterPro"/>
</dbReference>
<comment type="catalytic activity">
    <reaction evidence="5">
        <text>a (2S)-2-hydroxycarboxylate + O2 = a 2-oxocarboxylate + H2O2</text>
        <dbReference type="Rhea" id="RHEA:16789"/>
        <dbReference type="ChEBI" id="CHEBI:15379"/>
        <dbReference type="ChEBI" id="CHEBI:16240"/>
        <dbReference type="ChEBI" id="CHEBI:35179"/>
        <dbReference type="ChEBI" id="CHEBI:58123"/>
        <dbReference type="EC" id="1.1.3.15"/>
    </reaction>
    <physiologicalReaction direction="left-to-right" evidence="5">
        <dbReference type="Rhea" id="RHEA:16790"/>
    </physiologicalReaction>
</comment>